<evidence type="ECO:0008006" key="2">
    <source>
        <dbReference type="Google" id="ProtNLM"/>
    </source>
</evidence>
<dbReference type="AlphaFoldDB" id="A0A382RX03"/>
<protein>
    <recommendedName>
        <fullName evidence="2">Cytochrome c domain-containing protein</fullName>
    </recommendedName>
</protein>
<dbReference type="EMBL" id="UINC01124679">
    <property type="protein sequence ID" value="SVD02000.1"/>
    <property type="molecule type" value="Genomic_DNA"/>
</dbReference>
<sequence length="190" mass="20805">MKRLPDISPKVGSKTALSLAICLGFVAGAVTSGFGENEPKTTSIEEKTKIHRLATTKRAIYDAFAYMNRIPEKAEEDESPEDFAGRILGRLANQEGRILVKLPKGMDRQAYLGYKTFLESEGTAKVGNCIACHAPPDFTDLKEHLSSQVGSKKPTPSLRNLAKRKVNIRQVIMAKMAASETKRAGKAEKI</sequence>
<accession>A0A382RX03</accession>
<proteinExistence type="predicted"/>
<name>A0A382RX03_9ZZZZ</name>
<gene>
    <name evidence="1" type="ORF">METZ01_LOCUS354854</name>
</gene>
<organism evidence="1">
    <name type="scientific">marine metagenome</name>
    <dbReference type="NCBI Taxonomy" id="408172"/>
    <lineage>
        <taxon>unclassified sequences</taxon>
        <taxon>metagenomes</taxon>
        <taxon>ecological metagenomes</taxon>
    </lineage>
</organism>
<evidence type="ECO:0000313" key="1">
    <source>
        <dbReference type="EMBL" id="SVD02000.1"/>
    </source>
</evidence>
<feature type="non-terminal residue" evidence="1">
    <location>
        <position position="190"/>
    </location>
</feature>
<reference evidence="1" key="1">
    <citation type="submission" date="2018-05" db="EMBL/GenBank/DDBJ databases">
        <authorList>
            <person name="Lanie J.A."/>
            <person name="Ng W.-L."/>
            <person name="Kazmierczak K.M."/>
            <person name="Andrzejewski T.M."/>
            <person name="Davidsen T.M."/>
            <person name="Wayne K.J."/>
            <person name="Tettelin H."/>
            <person name="Glass J.I."/>
            <person name="Rusch D."/>
            <person name="Podicherti R."/>
            <person name="Tsui H.-C.T."/>
            <person name="Winkler M.E."/>
        </authorList>
    </citation>
    <scope>NUCLEOTIDE SEQUENCE</scope>
</reference>